<proteinExistence type="predicted"/>
<sequence>MKYLLVFCVAFHTATTSAVATTNNRILLSSMLVGTALAASLCDEYIFSLTEKALLTTAILILIFPRQQHSQIVSNLPKETCTVPGYTDHPLFGCFRFVTDATPVSHSDATQQCAKDGGRLLLVNSAEEEAELVKLLQTPKRVAFIQGTRSVGSFIWLADDGTSLPYLPSVVANQAIPTATVLSLGKFFTAVDPTDLQGNYFCEI</sequence>
<evidence type="ECO:0008006" key="4">
    <source>
        <dbReference type="Google" id="ProtNLM"/>
    </source>
</evidence>
<evidence type="ECO:0000313" key="2">
    <source>
        <dbReference type="EnsemblMetazoa" id="G28847.1:cds"/>
    </source>
</evidence>
<organism evidence="2 3">
    <name type="scientific">Magallana gigas</name>
    <name type="common">Pacific oyster</name>
    <name type="synonym">Crassostrea gigas</name>
    <dbReference type="NCBI Taxonomy" id="29159"/>
    <lineage>
        <taxon>Eukaryota</taxon>
        <taxon>Metazoa</taxon>
        <taxon>Spiralia</taxon>
        <taxon>Lophotrochozoa</taxon>
        <taxon>Mollusca</taxon>
        <taxon>Bivalvia</taxon>
        <taxon>Autobranchia</taxon>
        <taxon>Pteriomorphia</taxon>
        <taxon>Ostreida</taxon>
        <taxon>Ostreoidea</taxon>
        <taxon>Ostreidae</taxon>
        <taxon>Magallana</taxon>
    </lineage>
</organism>
<dbReference type="Proteomes" id="UP000005408">
    <property type="component" value="Unassembled WGS sequence"/>
</dbReference>
<dbReference type="Gene3D" id="3.10.100.10">
    <property type="entry name" value="Mannose-Binding Protein A, subunit A"/>
    <property type="match status" value="1"/>
</dbReference>
<name>A0A8W8LNG0_MAGGI</name>
<accession>A0A8W8LNG0</accession>
<dbReference type="AlphaFoldDB" id="A0A8W8LNG0"/>
<protein>
    <recommendedName>
        <fullName evidence="4">C-type lectin domain-containing protein</fullName>
    </recommendedName>
</protein>
<dbReference type="EnsemblMetazoa" id="G28847.1">
    <property type="protein sequence ID" value="G28847.1:cds"/>
    <property type="gene ID" value="G28847"/>
</dbReference>
<keyword evidence="3" id="KW-1185">Reference proteome</keyword>
<dbReference type="SUPFAM" id="SSF56436">
    <property type="entry name" value="C-type lectin-like"/>
    <property type="match status" value="1"/>
</dbReference>
<dbReference type="InterPro" id="IPR016187">
    <property type="entry name" value="CTDL_fold"/>
</dbReference>
<dbReference type="InterPro" id="IPR016186">
    <property type="entry name" value="C-type_lectin-like/link_sf"/>
</dbReference>
<evidence type="ECO:0000256" key="1">
    <source>
        <dbReference type="SAM" id="SignalP"/>
    </source>
</evidence>
<dbReference type="OrthoDB" id="7357196at2759"/>
<feature type="signal peptide" evidence="1">
    <location>
        <begin position="1"/>
        <end position="20"/>
    </location>
</feature>
<reference evidence="2" key="1">
    <citation type="submission" date="2022-08" db="UniProtKB">
        <authorList>
            <consortium name="EnsemblMetazoa"/>
        </authorList>
    </citation>
    <scope>IDENTIFICATION</scope>
    <source>
        <strain evidence="2">05x7-T-G4-1.051#20</strain>
    </source>
</reference>
<feature type="chain" id="PRO_5036479456" description="C-type lectin domain-containing protein" evidence="1">
    <location>
        <begin position="21"/>
        <end position="204"/>
    </location>
</feature>
<evidence type="ECO:0000313" key="3">
    <source>
        <dbReference type="Proteomes" id="UP000005408"/>
    </source>
</evidence>
<keyword evidence="1" id="KW-0732">Signal</keyword>
<dbReference type="CDD" id="cd00037">
    <property type="entry name" value="CLECT"/>
    <property type="match status" value="1"/>
</dbReference>